<protein>
    <submittedName>
        <fullName evidence="1">Uncharacterized protein</fullName>
    </submittedName>
</protein>
<evidence type="ECO:0000313" key="1">
    <source>
        <dbReference type="EMBL" id="CAH8357224.1"/>
    </source>
</evidence>
<accession>A0ABC8KM12</accession>
<dbReference type="Proteomes" id="UP001642260">
    <property type="component" value="Unassembled WGS sequence"/>
</dbReference>
<sequence length="88" mass="10340">MIGGCLTLLQCYFHLNIDRPKRTTRQFPLALLWKGRQQQSCSKNDLFKYRKTLDDLDPSTVKNEIDFFKTSCYTPVRPGGREKQLKNQ</sequence>
<reference evidence="1 2" key="1">
    <citation type="submission" date="2022-03" db="EMBL/GenBank/DDBJ databases">
        <authorList>
            <person name="Macdonald S."/>
            <person name="Ahmed S."/>
            <person name="Newling K."/>
        </authorList>
    </citation>
    <scope>NUCLEOTIDE SEQUENCE [LARGE SCALE GENOMIC DNA]</scope>
</reference>
<gene>
    <name evidence="1" type="ORF">ERUC_LOCUS22979</name>
</gene>
<dbReference type="AlphaFoldDB" id="A0ABC8KM12"/>
<keyword evidence="2" id="KW-1185">Reference proteome</keyword>
<proteinExistence type="predicted"/>
<evidence type="ECO:0000313" key="2">
    <source>
        <dbReference type="Proteomes" id="UP001642260"/>
    </source>
</evidence>
<comment type="caution">
    <text evidence="1">The sequence shown here is derived from an EMBL/GenBank/DDBJ whole genome shotgun (WGS) entry which is preliminary data.</text>
</comment>
<organism evidence="1 2">
    <name type="scientific">Eruca vesicaria subsp. sativa</name>
    <name type="common">Garden rocket</name>
    <name type="synonym">Eruca sativa</name>
    <dbReference type="NCBI Taxonomy" id="29727"/>
    <lineage>
        <taxon>Eukaryota</taxon>
        <taxon>Viridiplantae</taxon>
        <taxon>Streptophyta</taxon>
        <taxon>Embryophyta</taxon>
        <taxon>Tracheophyta</taxon>
        <taxon>Spermatophyta</taxon>
        <taxon>Magnoliopsida</taxon>
        <taxon>eudicotyledons</taxon>
        <taxon>Gunneridae</taxon>
        <taxon>Pentapetalae</taxon>
        <taxon>rosids</taxon>
        <taxon>malvids</taxon>
        <taxon>Brassicales</taxon>
        <taxon>Brassicaceae</taxon>
        <taxon>Brassiceae</taxon>
        <taxon>Eruca</taxon>
    </lineage>
</organism>
<dbReference type="EMBL" id="CAKOAT010230709">
    <property type="protein sequence ID" value="CAH8357224.1"/>
    <property type="molecule type" value="Genomic_DNA"/>
</dbReference>
<name>A0ABC8KM12_ERUVS</name>